<feature type="domain" description="Serine aminopeptidase S33" evidence="1">
    <location>
        <begin position="63"/>
        <end position="271"/>
    </location>
</feature>
<dbReference type="GO" id="GO:0003824">
    <property type="term" value="F:catalytic activity"/>
    <property type="evidence" value="ECO:0007669"/>
    <property type="project" value="InterPro"/>
</dbReference>
<accession>V2UM82</accession>
<dbReference type="EMBL" id="AYET01000001">
    <property type="protein sequence ID" value="ESK49711.1"/>
    <property type="molecule type" value="Genomic_DNA"/>
</dbReference>
<comment type="caution">
    <text evidence="2">The sequence shown here is derived from an EMBL/GenBank/DDBJ whole genome shotgun (WGS) entry which is preliminary data.</text>
</comment>
<dbReference type="PANTHER" id="PTHR43798:SF29">
    <property type="entry name" value="AB HYDROLASE-1 DOMAIN-CONTAINING PROTEIN"/>
    <property type="match status" value="1"/>
</dbReference>
<organism evidence="2 3">
    <name type="scientific">Acinetobacter indicus CIP 110367</name>
    <dbReference type="NCBI Taxonomy" id="1341679"/>
    <lineage>
        <taxon>Bacteria</taxon>
        <taxon>Pseudomonadati</taxon>
        <taxon>Pseudomonadota</taxon>
        <taxon>Gammaproteobacteria</taxon>
        <taxon>Moraxellales</taxon>
        <taxon>Moraxellaceae</taxon>
        <taxon>Acinetobacter</taxon>
    </lineage>
</organism>
<protein>
    <recommendedName>
        <fullName evidence="1">Serine aminopeptidase S33 domain-containing protein</fullName>
    </recommendedName>
</protein>
<dbReference type="AlphaFoldDB" id="V2UM82"/>
<dbReference type="OrthoDB" id="9779853at2"/>
<keyword evidence="3" id="KW-1185">Reference proteome</keyword>
<gene>
    <name evidence="2" type="ORF">P253_00568</name>
</gene>
<dbReference type="InterPro" id="IPR000639">
    <property type="entry name" value="Epox_hydrolase-like"/>
</dbReference>
<sequence>MIDVVDDSYLEKSFLIIVSAIYIERVERLGMLMEKKMDHTMAQDRRENSKKPKLLILPGMVCNERSWAEQFQALISDIDCHIVDYGLHNSMPKMAAHIYKQHMNDSFMVMGHSMGARVAMELYHLAPNQVKGMCLISTEHLAAPDGEKGKLESLNRQRLLQIAEEKGMTEMAKSWLPHLIPETRRSDALLTDEIIKMISEHSIMQLASHINAGSTRTDSTEILKSINVPTLLIVGDRDVVRPVSIHQQMAELVTDSQLLIIPDVGHLPTMEAPQQVNDAVKTWVHKCLTDF</sequence>
<dbReference type="InterPro" id="IPR050266">
    <property type="entry name" value="AB_hydrolase_sf"/>
</dbReference>
<dbReference type="PATRIC" id="fig|1341679.3.peg.552"/>
<dbReference type="InterPro" id="IPR029058">
    <property type="entry name" value="AB_hydrolase_fold"/>
</dbReference>
<dbReference type="eggNOG" id="COG2021">
    <property type="taxonomic scope" value="Bacteria"/>
</dbReference>
<name>V2UM82_9GAMM</name>
<dbReference type="RefSeq" id="WP_016658316.1">
    <property type="nucleotide sequence ID" value="NZ_BBSF01000079.1"/>
</dbReference>
<dbReference type="Gene3D" id="3.40.50.1820">
    <property type="entry name" value="alpha/beta hydrolase"/>
    <property type="match status" value="1"/>
</dbReference>
<dbReference type="Pfam" id="PF12146">
    <property type="entry name" value="Hydrolase_4"/>
    <property type="match status" value="1"/>
</dbReference>
<evidence type="ECO:0000259" key="1">
    <source>
        <dbReference type="Pfam" id="PF12146"/>
    </source>
</evidence>
<dbReference type="PRINTS" id="PR00412">
    <property type="entry name" value="EPOXHYDRLASE"/>
</dbReference>
<dbReference type="Proteomes" id="UP000018415">
    <property type="component" value="Unassembled WGS sequence"/>
</dbReference>
<dbReference type="HOGENOM" id="CLU_020336_50_1_6"/>
<proteinExistence type="predicted"/>
<dbReference type="InterPro" id="IPR022742">
    <property type="entry name" value="Hydrolase_4"/>
</dbReference>
<evidence type="ECO:0000313" key="3">
    <source>
        <dbReference type="Proteomes" id="UP000018415"/>
    </source>
</evidence>
<dbReference type="PANTHER" id="PTHR43798">
    <property type="entry name" value="MONOACYLGLYCEROL LIPASE"/>
    <property type="match status" value="1"/>
</dbReference>
<reference evidence="2 3" key="1">
    <citation type="submission" date="2013-10" db="EMBL/GenBank/DDBJ databases">
        <title>The Genome Sequence of Acinetobacter indicus CIP 110367.</title>
        <authorList>
            <consortium name="The Broad Institute Genomics Platform"/>
            <consortium name="The Broad Institute Genome Sequencing Center for Infectious Disease"/>
            <person name="Cerqueira G."/>
            <person name="Feldgarden M."/>
            <person name="Courvalin P."/>
            <person name="Grillot-Courvalin C."/>
            <person name="Clermont D."/>
            <person name="Rocha E."/>
            <person name="Yoon E.-J."/>
            <person name="Nemec A."/>
            <person name="Young S.K."/>
            <person name="Zeng Q."/>
            <person name="Gargeya S."/>
            <person name="Fitzgerald M."/>
            <person name="Abouelleil A."/>
            <person name="Alvarado L."/>
            <person name="Berlin A.M."/>
            <person name="Chapman S.B."/>
            <person name="Gainer-Dewar J."/>
            <person name="Goldberg J."/>
            <person name="Gnerre S."/>
            <person name="Griggs A."/>
            <person name="Gujja S."/>
            <person name="Hansen M."/>
            <person name="Howarth C."/>
            <person name="Imamovic A."/>
            <person name="Ireland A."/>
            <person name="Larimer J."/>
            <person name="McCowan C."/>
            <person name="Murphy C."/>
            <person name="Pearson M."/>
            <person name="Poon T.W."/>
            <person name="Priest M."/>
            <person name="Roberts A."/>
            <person name="Saif S."/>
            <person name="Shea T."/>
            <person name="Sykes S."/>
            <person name="Wortman J."/>
            <person name="Nusbaum C."/>
            <person name="Birren B."/>
        </authorList>
    </citation>
    <scope>NUCLEOTIDE SEQUENCE [LARGE SCALE GENOMIC DNA]</scope>
    <source>
        <strain evidence="2 3">CIP 110367</strain>
    </source>
</reference>
<dbReference type="SUPFAM" id="SSF53474">
    <property type="entry name" value="alpha/beta-Hydrolases"/>
    <property type="match status" value="1"/>
</dbReference>
<evidence type="ECO:0000313" key="2">
    <source>
        <dbReference type="EMBL" id="ESK49711.1"/>
    </source>
</evidence>